<evidence type="ECO:0000313" key="4">
    <source>
        <dbReference type="Proteomes" id="UP001604277"/>
    </source>
</evidence>
<evidence type="ECO:0000256" key="1">
    <source>
        <dbReference type="SAM" id="Phobius"/>
    </source>
</evidence>
<keyword evidence="1" id="KW-1133">Transmembrane helix</keyword>
<gene>
    <name evidence="2" type="ORF">Fot_17198</name>
    <name evidence="3" type="ORF">Fot_17268</name>
</gene>
<sequence length="168" mass="18750">MLNLQHSISPPAIASSSFHNNKQQKSVSLCGFRIWGSDELKKSRRIVNAVEKDSEFEVDPDKAREALKKLDEQIQSLSKKQVVPPKIRASSLGRTSRQIKEETTDFSGSFLGYAAFALLVFTIFYNVIFLTVIKPSVDGPEPVLDTTAMNEAEEPESLQQLSQFLGVF</sequence>
<accession>A0ABD1VEX1</accession>
<reference evidence="4" key="2">
    <citation type="submission" date="2024-07" db="EMBL/GenBank/DDBJ databases">
        <title>Two chromosome-level genome assemblies of Korean endemic species Abeliophyllum distichum and Forsythia ovata (Oleaceae).</title>
        <authorList>
            <person name="Jang H."/>
        </authorList>
    </citation>
    <scope>NUCLEOTIDE SEQUENCE [LARGE SCALE GENOMIC DNA]</scope>
</reference>
<dbReference type="AlphaFoldDB" id="A0ABD1VEX1"/>
<proteinExistence type="predicted"/>
<comment type="caution">
    <text evidence="3">The sequence shown here is derived from an EMBL/GenBank/DDBJ whole genome shotgun (WGS) entry which is preliminary data.</text>
</comment>
<reference evidence="3" key="1">
    <citation type="submission" date="2024-07" db="EMBL/GenBank/DDBJ databases">
        <title>Two chromosome-level genome assemblies of Korean endemic species Abeliophyllum distichum and Forsythia ovata (Oleaceae).</title>
        <authorList>
            <person name="Mun J.H."/>
        </authorList>
    </citation>
    <scope>NUCLEOTIDE SEQUENCE</scope>
    <source>
        <strain evidence="3">KNKB202402200001</strain>
        <tissue evidence="3">Leaf</tissue>
    </source>
</reference>
<evidence type="ECO:0000313" key="3">
    <source>
        <dbReference type="EMBL" id="KAL2535877.1"/>
    </source>
</evidence>
<protein>
    <submittedName>
        <fullName evidence="3">Uncharacterized protein</fullName>
    </submittedName>
</protein>
<name>A0ABD1VEX1_9LAMI</name>
<dbReference type="PANTHER" id="PTHR37716:SF1">
    <property type="entry name" value="OS07G0568900 PROTEIN"/>
    <property type="match status" value="1"/>
</dbReference>
<keyword evidence="1" id="KW-0472">Membrane</keyword>
<feature type="transmembrane region" description="Helical" evidence="1">
    <location>
        <begin position="110"/>
        <end position="133"/>
    </location>
</feature>
<keyword evidence="1" id="KW-0812">Transmembrane</keyword>
<dbReference type="Proteomes" id="UP001604277">
    <property type="component" value="Unassembled WGS sequence"/>
</dbReference>
<organism evidence="3 4">
    <name type="scientific">Forsythia ovata</name>
    <dbReference type="NCBI Taxonomy" id="205694"/>
    <lineage>
        <taxon>Eukaryota</taxon>
        <taxon>Viridiplantae</taxon>
        <taxon>Streptophyta</taxon>
        <taxon>Embryophyta</taxon>
        <taxon>Tracheophyta</taxon>
        <taxon>Spermatophyta</taxon>
        <taxon>Magnoliopsida</taxon>
        <taxon>eudicotyledons</taxon>
        <taxon>Gunneridae</taxon>
        <taxon>Pentapetalae</taxon>
        <taxon>asterids</taxon>
        <taxon>lamiids</taxon>
        <taxon>Lamiales</taxon>
        <taxon>Oleaceae</taxon>
        <taxon>Forsythieae</taxon>
        <taxon>Forsythia</taxon>
    </lineage>
</organism>
<dbReference type="EMBL" id="JBFOLJ010000005">
    <property type="protein sequence ID" value="KAL2535807.1"/>
    <property type="molecule type" value="Genomic_DNA"/>
</dbReference>
<dbReference type="PANTHER" id="PTHR37716">
    <property type="entry name" value="OS07G0568900 PROTEIN"/>
    <property type="match status" value="1"/>
</dbReference>
<evidence type="ECO:0000313" key="2">
    <source>
        <dbReference type="EMBL" id="KAL2535807.1"/>
    </source>
</evidence>
<dbReference type="EMBL" id="JBFOLJ010000005">
    <property type="protein sequence ID" value="KAL2535877.1"/>
    <property type="molecule type" value="Genomic_DNA"/>
</dbReference>
<keyword evidence="4" id="KW-1185">Reference proteome</keyword>